<feature type="region of interest" description="Disordered" evidence="1">
    <location>
        <begin position="273"/>
        <end position="535"/>
    </location>
</feature>
<dbReference type="Proteomes" id="UP000289152">
    <property type="component" value="Unassembled WGS sequence"/>
</dbReference>
<evidence type="ECO:0000313" key="3">
    <source>
        <dbReference type="Proteomes" id="UP000289152"/>
    </source>
</evidence>
<feature type="compositionally biased region" description="Polar residues" evidence="1">
    <location>
        <begin position="397"/>
        <end position="412"/>
    </location>
</feature>
<dbReference type="EMBL" id="SDIL01000026">
    <property type="protein sequence ID" value="RXK39819.1"/>
    <property type="molecule type" value="Genomic_DNA"/>
</dbReference>
<keyword evidence="3" id="KW-1185">Reference proteome</keyword>
<feature type="compositionally biased region" description="Basic and acidic residues" evidence="1">
    <location>
        <begin position="526"/>
        <end position="535"/>
    </location>
</feature>
<accession>A0A4Q1BPI5</accession>
<organism evidence="2 3">
    <name type="scientific">Tremella mesenterica</name>
    <name type="common">Jelly fungus</name>
    <dbReference type="NCBI Taxonomy" id="5217"/>
    <lineage>
        <taxon>Eukaryota</taxon>
        <taxon>Fungi</taxon>
        <taxon>Dikarya</taxon>
        <taxon>Basidiomycota</taxon>
        <taxon>Agaricomycotina</taxon>
        <taxon>Tremellomycetes</taxon>
        <taxon>Tremellales</taxon>
        <taxon>Tremellaceae</taxon>
        <taxon>Tremella</taxon>
    </lineage>
</organism>
<comment type="caution">
    <text evidence="2">The sequence shown here is derived from an EMBL/GenBank/DDBJ whole genome shotgun (WGS) entry which is preliminary data.</text>
</comment>
<feature type="compositionally biased region" description="Basic and acidic residues" evidence="1">
    <location>
        <begin position="504"/>
        <end position="515"/>
    </location>
</feature>
<dbReference type="VEuPathDB" id="FungiDB:TREMEDRAFT_61494"/>
<feature type="compositionally biased region" description="Basic and acidic residues" evidence="1">
    <location>
        <begin position="308"/>
        <end position="323"/>
    </location>
</feature>
<feature type="compositionally biased region" description="Polar residues" evidence="1">
    <location>
        <begin position="476"/>
        <end position="485"/>
    </location>
</feature>
<dbReference type="InParanoid" id="A0A4Q1BPI5"/>
<feature type="compositionally biased region" description="Polar residues" evidence="1">
    <location>
        <begin position="324"/>
        <end position="336"/>
    </location>
</feature>
<feature type="compositionally biased region" description="Basic residues" evidence="1">
    <location>
        <begin position="381"/>
        <end position="395"/>
    </location>
</feature>
<feature type="region of interest" description="Disordered" evidence="1">
    <location>
        <begin position="636"/>
        <end position="667"/>
    </location>
</feature>
<name>A0A4Q1BPI5_TREME</name>
<feature type="compositionally biased region" description="Polar residues" evidence="1">
    <location>
        <begin position="355"/>
        <end position="374"/>
    </location>
</feature>
<feature type="region of interest" description="Disordered" evidence="1">
    <location>
        <begin position="216"/>
        <end position="242"/>
    </location>
</feature>
<feature type="compositionally biased region" description="Basic and acidic residues" evidence="1">
    <location>
        <begin position="428"/>
        <end position="440"/>
    </location>
</feature>
<evidence type="ECO:0000256" key="1">
    <source>
        <dbReference type="SAM" id="MobiDB-lite"/>
    </source>
</evidence>
<feature type="compositionally biased region" description="Polar residues" evidence="1">
    <location>
        <begin position="516"/>
        <end position="525"/>
    </location>
</feature>
<protein>
    <submittedName>
        <fullName evidence="2">Uncharacterized protein</fullName>
    </submittedName>
</protein>
<proteinExistence type="predicted"/>
<evidence type="ECO:0000313" key="2">
    <source>
        <dbReference type="EMBL" id="RXK39819.1"/>
    </source>
</evidence>
<reference evidence="2 3" key="1">
    <citation type="submission" date="2016-06" db="EMBL/GenBank/DDBJ databases">
        <title>Evolution of pathogenesis and genome organization in the Tremellales.</title>
        <authorList>
            <person name="Cuomo C."/>
            <person name="Litvintseva A."/>
            <person name="Heitman J."/>
            <person name="Chen Y."/>
            <person name="Sun S."/>
            <person name="Springer D."/>
            <person name="Dromer F."/>
            <person name="Young S."/>
            <person name="Zeng Q."/>
            <person name="Chapman S."/>
            <person name="Gujja S."/>
            <person name="Saif S."/>
            <person name="Birren B."/>
        </authorList>
    </citation>
    <scope>NUCLEOTIDE SEQUENCE [LARGE SCALE GENOMIC DNA]</scope>
    <source>
        <strain evidence="2 3">ATCC 28783</strain>
    </source>
</reference>
<sequence>MSLKDHVARAFQATDHELDKHEKLFGLLRDGIGTEDSRKNVCAAVTNSLVKLRVHVVQDLTWSAEDTERGFKQLEAWSNAVREASSDEIADLYWDHIDHVEALIVRWDERHEIEQRWWNETHVRLNTQTERVVQLLQSLGSKGSSWVQDHPTDFLPYEVYTKAELQKKHDYLEQVTSLRSDRSVKHPRYYPLQEPDWDTFWVEAGARCQSIQASVDAKRALEPGPTKGNGKKDGKRVGGRGLDFLLQSPTKHTKKGSEDPLVRIARPTSVQGEKALTLVDREGDSQGGTVPKPVLSLLDTTDQLKLGGEPREDKFGICRDESRQTGATIESMSPRQSFKPPSESARSKSPLATDLDSSAPTGWTEETGSSNFGQTDAIHVQRGHQSSKKKKKRSGRNLISNSQPQFVTSGPSPSRELSAVDLPTNKELMGRHMVDPEERFTTFPSGSPPIELDTARSLEPPSEVNSAPDNTEDKTLNTSQQSLTAQRRPDDPPSTVIEPQGTGRDIHDEASKDNKTSQSEGSMSSKGHESHERDTDCAVALVPTPNRLTHDILTESGQSGEHDSTGGKVHCSYTGVPLAMNQSHHSAHDPGVPASEALRFIPRQVKLGGSESSARIVILAPSPRRHLPKGVHSLTVAQNPESTHTEHLSERSASGQGKPRPIWSAPPTTRVREAESLAGYCETDLPSNRSKSAHPILYERPEWVEGEFDLSQVSALESIRPVLS</sequence>
<gene>
    <name evidence="2" type="ORF">M231_02874</name>
</gene>
<dbReference type="AlphaFoldDB" id="A0A4Q1BPI5"/>